<name>A0AAD7TG81_9TELE</name>
<organism evidence="1 2">
    <name type="scientific">Aldrovandia affinis</name>
    <dbReference type="NCBI Taxonomy" id="143900"/>
    <lineage>
        <taxon>Eukaryota</taxon>
        <taxon>Metazoa</taxon>
        <taxon>Chordata</taxon>
        <taxon>Craniata</taxon>
        <taxon>Vertebrata</taxon>
        <taxon>Euteleostomi</taxon>
        <taxon>Actinopterygii</taxon>
        <taxon>Neopterygii</taxon>
        <taxon>Teleostei</taxon>
        <taxon>Notacanthiformes</taxon>
        <taxon>Halosauridae</taxon>
        <taxon>Aldrovandia</taxon>
    </lineage>
</organism>
<dbReference type="EMBL" id="JAINUG010000001">
    <property type="protein sequence ID" value="KAJ8419193.1"/>
    <property type="molecule type" value="Genomic_DNA"/>
</dbReference>
<keyword evidence="2" id="KW-1185">Reference proteome</keyword>
<accession>A0AAD7TG81</accession>
<dbReference type="AlphaFoldDB" id="A0AAD7TG81"/>
<gene>
    <name evidence="1" type="ORF">AAFF_G00006920</name>
</gene>
<reference evidence="1" key="1">
    <citation type="journal article" date="2023" name="Science">
        <title>Genome structures resolve the early diversification of teleost fishes.</title>
        <authorList>
            <person name="Parey E."/>
            <person name="Louis A."/>
            <person name="Montfort J."/>
            <person name="Bouchez O."/>
            <person name="Roques C."/>
            <person name="Iampietro C."/>
            <person name="Lluch J."/>
            <person name="Castinel A."/>
            <person name="Donnadieu C."/>
            <person name="Desvignes T."/>
            <person name="Floi Bucao C."/>
            <person name="Jouanno E."/>
            <person name="Wen M."/>
            <person name="Mejri S."/>
            <person name="Dirks R."/>
            <person name="Jansen H."/>
            <person name="Henkel C."/>
            <person name="Chen W.J."/>
            <person name="Zahm M."/>
            <person name="Cabau C."/>
            <person name="Klopp C."/>
            <person name="Thompson A.W."/>
            <person name="Robinson-Rechavi M."/>
            <person name="Braasch I."/>
            <person name="Lecointre G."/>
            <person name="Bobe J."/>
            <person name="Postlethwait J.H."/>
            <person name="Berthelot C."/>
            <person name="Roest Crollius H."/>
            <person name="Guiguen Y."/>
        </authorList>
    </citation>
    <scope>NUCLEOTIDE SEQUENCE</scope>
    <source>
        <strain evidence="1">NC1722</strain>
    </source>
</reference>
<evidence type="ECO:0000313" key="2">
    <source>
        <dbReference type="Proteomes" id="UP001221898"/>
    </source>
</evidence>
<sequence>MHNSCSSHCCKNPPIFSVGTKSPELGIAPSFSLLLGLDGVPNPDQMVHGPCPDPGEHRGLSFVGGNSPGPDFCAPGLHIWQNNLAPTTKHPPVPCAAGPRTRKQAPPPPVYTAGPCLFSWGGLQRPAASFTCCSVPTMKCKQASLALIRSTVMHSCSLLPNTE</sequence>
<comment type="caution">
    <text evidence="1">The sequence shown here is derived from an EMBL/GenBank/DDBJ whole genome shotgun (WGS) entry which is preliminary data.</text>
</comment>
<dbReference type="Proteomes" id="UP001221898">
    <property type="component" value="Unassembled WGS sequence"/>
</dbReference>
<evidence type="ECO:0000313" key="1">
    <source>
        <dbReference type="EMBL" id="KAJ8419193.1"/>
    </source>
</evidence>
<protein>
    <submittedName>
        <fullName evidence="1">Uncharacterized protein</fullName>
    </submittedName>
</protein>
<proteinExistence type="predicted"/>